<keyword evidence="1" id="KW-0472">Membrane</keyword>
<keyword evidence="1" id="KW-1133">Transmembrane helix</keyword>
<dbReference type="AlphaFoldDB" id="A0A6N6MUN1"/>
<dbReference type="Proteomes" id="UP000441523">
    <property type="component" value="Unassembled WGS sequence"/>
</dbReference>
<gene>
    <name evidence="2" type="ORF">F6X51_11400</name>
</gene>
<protein>
    <submittedName>
        <fullName evidence="2">Uncharacterized protein</fullName>
    </submittedName>
</protein>
<keyword evidence="1" id="KW-0812">Transmembrane</keyword>
<accession>A0A6N6MUN1</accession>
<proteinExistence type="predicted"/>
<name>A0A6N6MUN1_9HYPH</name>
<evidence type="ECO:0000256" key="1">
    <source>
        <dbReference type="SAM" id="Phobius"/>
    </source>
</evidence>
<dbReference type="EMBL" id="VZZJ01000008">
    <property type="protein sequence ID" value="KAB1073357.1"/>
    <property type="molecule type" value="Genomic_DNA"/>
</dbReference>
<evidence type="ECO:0000313" key="2">
    <source>
        <dbReference type="EMBL" id="KAB1073357.1"/>
    </source>
</evidence>
<sequence length="67" mass="7145">MNIPAVLVLQSVPFAGLAIAQTERGRDELTVLLVVALGLLSSLIAFYPDGSEASRIILDTISRAYQS</sequence>
<reference evidence="2 3" key="1">
    <citation type="submission" date="2019-09" db="EMBL/GenBank/DDBJ databases">
        <title>YIM 132548 draft genome.</title>
        <authorList>
            <person name="Jiang L."/>
        </authorList>
    </citation>
    <scope>NUCLEOTIDE SEQUENCE [LARGE SCALE GENOMIC DNA]</scope>
    <source>
        <strain evidence="2 3">YIM 132548</strain>
    </source>
</reference>
<comment type="caution">
    <text evidence="2">The sequence shown here is derived from an EMBL/GenBank/DDBJ whole genome shotgun (WGS) entry which is preliminary data.</text>
</comment>
<evidence type="ECO:0000313" key="3">
    <source>
        <dbReference type="Proteomes" id="UP000441523"/>
    </source>
</evidence>
<keyword evidence="3" id="KW-1185">Reference proteome</keyword>
<dbReference type="RefSeq" id="WP_150963686.1">
    <property type="nucleotide sequence ID" value="NZ_VZZJ01000008.1"/>
</dbReference>
<feature type="transmembrane region" description="Helical" evidence="1">
    <location>
        <begin position="30"/>
        <end position="47"/>
    </location>
</feature>
<organism evidence="2 3">
    <name type="scientific">Methylobacterium planeticum</name>
    <dbReference type="NCBI Taxonomy" id="2615211"/>
    <lineage>
        <taxon>Bacteria</taxon>
        <taxon>Pseudomonadati</taxon>
        <taxon>Pseudomonadota</taxon>
        <taxon>Alphaproteobacteria</taxon>
        <taxon>Hyphomicrobiales</taxon>
        <taxon>Methylobacteriaceae</taxon>
        <taxon>Methylobacterium</taxon>
    </lineage>
</organism>